<reference evidence="8 9" key="1">
    <citation type="journal article" date="2015" name="Genome Announc.">
        <title>Genome Sequence of a Sulfate-Reducing Thermophilic Bacterium, Thermodesulfobacterium commune DSM 2178T (Phylum Thermodesulfobacteria).</title>
        <authorList>
            <person name="Bhatnagar S."/>
            <person name="Badger J.H."/>
            <person name="Madupu R."/>
            <person name="Khouri H.M."/>
            <person name="O'Connor E.M."/>
            <person name="Robb F.T."/>
            <person name="Ward N.L."/>
            <person name="Eisen J.A."/>
        </authorList>
    </citation>
    <scope>NUCLEOTIDE SEQUENCE [LARGE SCALE GENOMIC DNA]</scope>
    <source>
        <strain evidence="8 9">DSM 2178</strain>
    </source>
</reference>
<dbReference type="PROSITE" id="PS51006">
    <property type="entry name" value="PABS_2"/>
    <property type="match status" value="1"/>
</dbReference>
<evidence type="ECO:0000313" key="9">
    <source>
        <dbReference type="Proteomes" id="UP000028481"/>
    </source>
</evidence>
<dbReference type="InterPro" id="IPR030374">
    <property type="entry name" value="PABS"/>
</dbReference>
<dbReference type="InterPro" id="IPR029063">
    <property type="entry name" value="SAM-dependent_MTases_sf"/>
</dbReference>
<dbReference type="PANTHER" id="PTHR11558">
    <property type="entry name" value="SPERMIDINE/SPERMINE SYNTHASE"/>
    <property type="match status" value="1"/>
</dbReference>
<keyword evidence="9" id="KW-1185">Reference proteome</keyword>
<dbReference type="HOGENOM" id="CLU_048199_0_0_0"/>
<dbReference type="GO" id="GO:0004766">
    <property type="term" value="F:spermidine synthase activity"/>
    <property type="evidence" value="ECO:0007669"/>
    <property type="project" value="UniProtKB-UniRule"/>
</dbReference>
<dbReference type="STRING" id="289377.HL41_05515"/>
<organism evidence="8 9">
    <name type="scientific">Thermodesulfobacterium commune DSM 2178</name>
    <dbReference type="NCBI Taxonomy" id="289377"/>
    <lineage>
        <taxon>Bacteria</taxon>
        <taxon>Pseudomonadati</taxon>
        <taxon>Thermodesulfobacteriota</taxon>
        <taxon>Thermodesulfobacteria</taxon>
        <taxon>Thermodesulfobacteriales</taxon>
        <taxon>Thermodesulfobacteriaceae</taxon>
        <taxon>Thermodesulfobacterium</taxon>
    </lineage>
</organism>
<dbReference type="OrthoDB" id="9793120at2"/>
<feature type="binding site" evidence="5">
    <location>
        <position position="45"/>
    </location>
    <ligand>
        <name>S-methyl-5'-thioadenosine</name>
        <dbReference type="ChEBI" id="CHEBI:17509"/>
    </ligand>
</feature>
<feature type="binding site" evidence="5">
    <location>
        <begin position="175"/>
        <end position="178"/>
    </location>
    <ligand>
        <name>spermidine</name>
        <dbReference type="ChEBI" id="CHEBI:57834"/>
    </ligand>
</feature>
<evidence type="ECO:0000256" key="2">
    <source>
        <dbReference type="ARBA" id="ARBA00022679"/>
    </source>
</evidence>
<feature type="active site" description="Proton acceptor" evidence="5 6">
    <location>
        <position position="175"/>
    </location>
</feature>
<dbReference type="Gene3D" id="3.40.50.150">
    <property type="entry name" value="Vaccinia Virus protein VP39"/>
    <property type="match status" value="1"/>
</dbReference>
<dbReference type="GO" id="GO:0008295">
    <property type="term" value="P:spermidine biosynthetic process"/>
    <property type="evidence" value="ECO:0007669"/>
    <property type="project" value="UniProtKB-UniRule"/>
</dbReference>
<dbReference type="PaxDb" id="289377-HL41_05515"/>
<comment type="similarity">
    <text evidence="1 5">Belongs to the spermidine/spermine synthase family.</text>
</comment>
<keyword evidence="2 5" id="KW-0808">Transferase</keyword>
<feature type="domain" description="PABS" evidence="7">
    <location>
        <begin position="18"/>
        <end position="264"/>
    </location>
</feature>
<feature type="binding site" evidence="5">
    <location>
        <position position="102"/>
    </location>
    <ligand>
        <name>spermidine</name>
        <dbReference type="ChEBI" id="CHEBI:57834"/>
    </ligand>
</feature>
<evidence type="ECO:0000256" key="4">
    <source>
        <dbReference type="ARBA" id="ARBA00023115"/>
    </source>
</evidence>
<accession>A0A075WTQ3</accession>
<dbReference type="PANTHER" id="PTHR11558:SF11">
    <property type="entry name" value="SPERMIDINE SYNTHASE"/>
    <property type="match status" value="1"/>
</dbReference>
<evidence type="ECO:0000256" key="6">
    <source>
        <dbReference type="PROSITE-ProRule" id="PRU00354"/>
    </source>
</evidence>
<keyword evidence="4 5" id="KW-0620">Polyamine biosynthesis</keyword>
<dbReference type="Pfam" id="PF01564">
    <property type="entry name" value="Spermine_synth"/>
    <property type="match status" value="1"/>
</dbReference>
<evidence type="ECO:0000256" key="5">
    <source>
        <dbReference type="HAMAP-Rule" id="MF_00198"/>
    </source>
</evidence>
<proteinExistence type="inferred from homology"/>
<name>A0A075WTQ3_9BACT</name>
<comment type="catalytic activity">
    <reaction evidence="5">
        <text>S-adenosyl 3-(methylsulfanyl)propylamine + putrescine = S-methyl-5'-thioadenosine + spermidine + H(+)</text>
        <dbReference type="Rhea" id="RHEA:12721"/>
        <dbReference type="ChEBI" id="CHEBI:15378"/>
        <dbReference type="ChEBI" id="CHEBI:17509"/>
        <dbReference type="ChEBI" id="CHEBI:57443"/>
        <dbReference type="ChEBI" id="CHEBI:57834"/>
        <dbReference type="ChEBI" id="CHEBI:326268"/>
        <dbReference type="EC" id="2.5.1.16"/>
    </reaction>
</comment>
<dbReference type="RefSeq" id="WP_038062828.1">
    <property type="nucleotide sequence ID" value="NZ_CP008796.1"/>
</dbReference>
<dbReference type="UniPathway" id="UPA00248">
    <property type="reaction ID" value="UER00314"/>
</dbReference>
<dbReference type="EMBL" id="CP008796">
    <property type="protein sequence ID" value="AIH04251.1"/>
    <property type="molecule type" value="Genomic_DNA"/>
</dbReference>
<comment type="caution">
    <text evidence="5">Lacks conserved residue(s) required for the propagation of feature annotation.</text>
</comment>
<feature type="binding site" evidence="5">
    <location>
        <position position="122"/>
    </location>
    <ligand>
        <name>S-methyl-5'-thioadenosine</name>
        <dbReference type="ChEBI" id="CHEBI:17509"/>
    </ligand>
</feature>
<evidence type="ECO:0000259" key="7">
    <source>
        <dbReference type="PROSITE" id="PS51006"/>
    </source>
</evidence>
<feature type="binding site" evidence="5">
    <location>
        <begin position="154"/>
        <end position="155"/>
    </location>
    <ligand>
        <name>S-methyl-5'-thioadenosine</name>
        <dbReference type="ChEBI" id="CHEBI:17509"/>
    </ligand>
</feature>
<dbReference type="InterPro" id="IPR001045">
    <property type="entry name" value="Spermi_synthase"/>
</dbReference>
<dbReference type="AlphaFoldDB" id="A0A075WTQ3"/>
<comment type="pathway">
    <text evidence="5">Amine and polyamine biosynthesis; spermidine biosynthesis; spermidine from putrescine: step 1/1.</text>
</comment>
<dbReference type="SUPFAM" id="SSF53335">
    <property type="entry name" value="S-adenosyl-L-methionine-dependent methyltransferases"/>
    <property type="match status" value="1"/>
</dbReference>
<comment type="subunit">
    <text evidence="5">Homodimer or homotetramer.</text>
</comment>
<dbReference type="eggNOG" id="COG0421">
    <property type="taxonomic scope" value="Bacteria"/>
</dbReference>
<sequence length="302" mass="34747">MVKDIMSKALPTETKGVRVLFGEFVNIDYLYSYLGTIIYAESGMQNIFILENKFWGRMLFINNNLQFTSRDEFIYHESLVHIPVQSTPEGSIKKVLICGGGDYGAARELLKYPEIEEVVIVDIDPKIPKLVEEYFPELLPEDPKDPRLKLIVEDAFVMVQKYLDEGKAFDLVIIDSTDPDISDTGITQELSHALFGVKFHQMLYELCPKGVVVQQCGTPFTMKNIFTETYKTFINVYPAKEVFCYRSNVPSFGSDNAFIMRCPYPNPEIPKWKELPNVYFYSHEIHRSAFGLPKFWREALAV</sequence>
<dbReference type="Proteomes" id="UP000028481">
    <property type="component" value="Chromosome"/>
</dbReference>
<dbReference type="EC" id="2.5.1.16" evidence="5"/>
<evidence type="ECO:0000256" key="1">
    <source>
        <dbReference type="ARBA" id="ARBA00007867"/>
    </source>
</evidence>
<protein>
    <recommendedName>
        <fullName evidence="5">Polyamine aminopropyltransferase</fullName>
    </recommendedName>
    <alternativeName>
        <fullName evidence="5">Putrescine aminopropyltransferase</fullName>
        <shortName evidence="5">PAPT</shortName>
    </alternativeName>
    <alternativeName>
        <fullName evidence="5">Spermidine synthase</fullName>
        <shortName evidence="5">SPDS</shortName>
        <shortName evidence="5">SPDSY</shortName>
        <ecNumber evidence="5">2.5.1.16</ecNumber>
    </alternativeName>
</protein>
<feature type="binding site" evidence="5">
    <location>
        <position position="76"/>
    </location>
    <ligand>
        <name>spermidine</name>
        <dbReference type="ChEBI" id="CHEBI:57834"/>
    </ligand>
</feature>
<dbReference type="KEGG" id="tcm:HL41_05515"/>
<evidence type="ECO:0000313" key="8">
    <source>
        <dbReference type="EMBL" id="AIH04251.1"/>
    </source>
</evidence>
<comment type="function">
    <text evidence="5">Catalyzes the irreversible transfer of a propylamine group from the amino donor S-adenosylmethioninamine (decarboxy-AdoMet) to putrescine (1,4-diaminobutane) to yield spermidine.</text>
</comment>
<evidence type="ECO:0000256" key="3">
    <source>
        <dbReference type="ARBA" id="ARBA00023066"/>
    </source>
</evidence>
<dbReference type="HAMAP" id="MF_00198">
    <property type="entry name" value="Spermidine_synth"/>
    <property type="match status" value="1"/>
</dbReference>
<gene>
    <name evidence="5" type="primary">speE</name>
    <name evidence="8" type="ORF">HL41_05515</name>
</gene>
<keyword evidence="3 5" id="KW-0745">Spermidine biosynthesis</keyword>